<evidence type="ECO:0000313" key="3">
    <source>
        <dbReference type="Proteomes" id="UP000321412"/>
    </source>
</evidence>
<feature type="region of interest" description="Disordered" evidence="1">
    <location>
        <begin position="136"/>
        <end position="170"/>
    </location>
</feature>
<dbReference type="OrthoDB" id="5508894at2"/>
<dbReference type="RefSeq" id="WP_146981383.1">
    <property type="nucleotide sequence ID" value="NZ_VOSM01000004.1"/>
</dbReference>
<feature type="compositionally biased region" description="Basic and acidic residues" evidence="1">
    <location>
        <begin position="148"/>
        <end position="161"/>
    </location>
</feature>
<comment type="caution">
    <text evidence="2">The sequence shown here is derived from an EMBL/GenBank/DDBJ whole genome shotgun (WGS) entry which is preliminary data.</text>
</comment>
<protein>
    <submittedName>
        <fullName evidence="2">Uncharacterized protein</fullName>
    </submittedName>
</protein>
<dbReference type="EMBL" id="VOSM01000004">
    <property type="protein sequence ID" value="TXD37172.1"/>
    <property type="molecule type" value="Genomic_DNA"/>
</dbReference>
<proteinExistence type="predicted"/>
<evidence type="ECO:0000256" key="1">
    <source>
        <dbReference type="SAM" id="MobiDB-lite"/>
    </source>
</evidence>
<name>A0A5C6XIT4_9DELT</name>
<gene>
    <name evidence="2" type="ORF">FRC98_10590</name>
</gene>
<sequence>MMYGYTLKTLERHVLSPARRLFVYDQMKAVAAEHQLTSLCHRIDEAHRLDTLNVERATRWRQWSRMERTHPGIVFAATTADELRESAARGQQELLSLIYFIVHSAAFDHGELRDRLLEPLHQHIRRLEHYADRATDQAACVESPTSRSADELPTRTRDHAFVDSPPSSIH</sequence>
<dbReference type="AlphaFoldDB" id="A0A5C6XIT4"/>
<reference evidence="2 3" key="1">
    <citation type="submission" date="2019-08" db="EMBL/GenBank/DDBJ databases">
        <title>Bradymonadales sp. TMQ4.</title>
        <authorList>
            <person name="Liang Q."/>
        </authorList>
    </citation>
    <scope>NUCLEOTIDE SEQUENCE [LARGE SCALE GENOMIC DNA]</scope>
    <source>
        <strain evidence="2 3">TMQ4</strain>
    </source>
</reference>
<dbReference type="Proteomes" id="UP000321412">
    <property type="component" value="Unassembled WGS sequence"/>
</dbReference>
<organism evidence="2 3">
    <name type="scientific">Lujinxingia vulgaris</name>
    <dbReference type="NCBI Taxonomy" id="2600176"/>
    <lineage>
        <taxon>Bacteria</taxon>
        <taxon>Deltaproteobacteria</taxon>
        <taxon>Bradymonadales</taxon>
        <taxon>Lujinxingiaceae</taxon>
        <taxon>Lujinxingia</taxon>
    </lineage>
</organism>
<evidence type="ECO:0000313" key="2">
    <source>
        <dbReference type="EMBL" id="TXD37172.1"/>
    </source>
</evidence>
<accession>A0A5C6XIT4</accession>
<keyword evidence="3" id="KW-1185">Reference proteome</keyword>